<gene>
    <name evidence="2" type="ORF">Sjap_018927</name>
</gene>
<dbReference type="EMBL" id="JBBNAE010000007">
    <property type="protein sequence ID" value="KAK9110867.1"/>
    <property type="molecule type" value="Genomic_DNA"/>
</dbReference>
<sequence length="54" mass="6160">MGNIASTIISLALLFTGLFDEQGLLYFDDLLRLVLRSNRFCELGEFWSARFQSA</sequence>
<dbReference type="Proteomes" id="UP001417504">
    <property type="component" value="Unassembled WGS sequence"/>
</dbReference>
<comment type="caution">
    <text evidence="2">The sequence shown here is derived from an EMBL/GenBank/DDBJ whole genome shotgun (WGS) entry which is preliminary data.</text>
</comment>
<evidence type="ECO:0000313" key="2">
    <source>
        <dbReference type="EMBL" id="KAK9110867.1"/>
    </source>
</evidence>
<protein>
    <submittedName>
        <fullName evidence="2">Uncharacterized protein</fullName>
    </submittedName>
</protein>
<accession>A0AAP0I8W9</accession>
<dbReference type="AlphaFoldDB" id="A0AAP0I8W9"/>
<name>A0AAP0I8W9_9MAGN</name>
<organism evidence="2 3">
    <name type="scientific">Stephania japonica</name>
    <dbReference type="NCBI Taxonomy" id="461633"/>
    <lineage>
        <taxon>Eukaryota</taxon>
        <taxon>Viridiplantae</taxon>
        <taxon>Streptophyta</taxon>
        <taxon>Embryophyta</taxon>
        <taxon>Tracheophyta</taxon>
        <taxon>Spermatophyta</taxon>
        <taxon>Magnoliopsida</taxon>
        <taxon>Ranunculales</taxon>
        <taxon>Menispermaceae</taxon>
        <taxon>Menispermoideae</taxon>
        <taxon>Cissampelideae</taxon>
        <taxon>Stephania</taxon>
    </lineage>
</organism>
<reference evidence="2 3" key="1">
    <citation type="submission" date="2024-01" db="EMBL/GenBank/DDBJ databases">
        <title>Genome assemblies of Stephania.</title>
        <authorList>
            <person name="Yang L."/>
        </authorList>
    </citation>
    <scope>NUCLEOTIDE SEQUENCE [LARGE SCALE GENOMIC DNA]</scope>
    <source>
        <strain evidence="2">QJT</strain>
        <tissue evidence="2">Leaf</tissue>
    </source>
</reference>
<evidence type="ECO:0000313" key="3">
    <source>
        <dbReference type="Proteomes" id="UP001417504"/>
    </source>
</evidence>
<proteinExistence type="predicted"/>
<keyword evidence="3" id="KW-1185">Reference proteome</keyword>
<keyword evidence="1" id="KW-0732">Signal</keyword>
<evidence type="ECO:0000256" key="1">
    <source>
        <dbReference type="SAM" id="SignalP"/>
    </source>
</evidence>
<feature type="signal peptide" evidence="1">
    <location>
        <begin position="1"/>
        <end position="20"/>
    </location>
</feature>
<feature type="chain" id="PRO_5042988247" evidence="1">
    <location>
        <begin position="21"/>
        <end position="54"/>
    </location>
</feature>